<evidence type="ECO:0000313" key="1">
    <source>
        <dbReference type="EMBL" id="MDO3397009.1"/>
    </source>
</evidence>
<proteinExistence type="predicted"/>
<name>A0ABT8TSR9_9ACTN</name>
<accession>A0ABT8TSR9</accession>
<gene>
    <name evidence="1" type="ORF">QWJ41_14880</name>
</gene>
<dbReference type="Proteomes" id="UP001168363">
    <property type="component" value="Unassembled WGS sequence"/>
</dbReference>
<dbReference type="RefSeq" id="WP_302709189.1">
    <property type="nucleotide sequence ID" value="NZ_JAULSC010000016.1"/>
</dbReference>
<evidence type="ECO:0000313" key="2">
    <source>
        <dbReference type="Proteomes" id="UP001168363"/>
    </source>
</evidence>
<dbReference type="EMBL" id="JAULSC010000016">
    <property type="protein sequence ID" value="MDO3397009.1"/>
    <property type="molecule type" value="Genomic_DNA"/>
</dbReference>
<comment type="caution">
    <text evidence="1">The sequence shown here is derived from an EMBL/GenBank/DDBJ whole genome shotgun (WGS) entry which is preliminary data.</text>
</comment>
<sequence length="114" mass="12686">MQHPSNPYIVPGKGNRWVGAKVEQCVRKSYGQPSEVVSIYFAVGDRSGGLYEAESSSWDDWPPLPQYPMIERQVQPGDCAVGWMLFQVPAATKVETVQFGDFYGDGSVIAEWQV</sequence>
<reference evidence="1" key="1">
    <citation type="submission" date="2023-06" db="EMBL/GenBank/DDBJ databases">
        <title>Genome sequence of Nocardioides sp. SOB44.</title>
        <authorList>
            <person name="Zhang G."/>
        </authorList>
    </citation>
    <scope>NUCLEOTIDE SEQUENCE</scope>
    <source>
        <strain evidence="1">SOB44</strain>
    </source>
</reference>
<keyword evidence="2" id="KW-1185">Reference proteome</keyword>
<evidence type="ECO:0008006" key="3">
    <source>
        <dbReference type="Google" id="ProtNLM"/>
    </source>
</evidence>
<organism evidence="1 2">
    <name type="scientific">Nocardioides cremeus</name>
    <dbReference type="NCBI Taxonomy" id="3058044"/>
    <lineage>
        <taxon>Bacteria</taxon>
        <taxon>Bacillati</taxon>
        <taxon>Actinomycetota</taxon>
        <taxon>Actinomycetes</taxon>
        <taxon>Propionibacteriales</taxon>
        <taxon>Nocardioidaceae</taxon>
        <taxon>Nocardioides</taxon>
    </lineage>
</organism>
<protein>
    <recommendedName>
        <fullName evidence="3">DUF4352 domain-containing protein</fullName>
    </recommendedName>
</protein>